<keyword evidence="5" id="KW-0413">Isomerase</keyword>
<reference evidence="7" key="1">
    <citation type="submission" date="2021-01" db="EMBL/GenBank/DDBJ databases">
        <authorList>
            <person name="Corre E."/>
            <person name="Pelletier E."/>
            <person name="Niang G."/>
            <person name="Scheremetjew M."/>
            <person name="Finn R."/>
            <person name="Kale V."/>
            <person name="Holt S."/>
            <person name="Cochrane G."/>
            <person name="Meng A."/>
            <person name="Brown T."/>
            <person name="Cohen L."/>
        </authorList>
    </citation>
    <scope>NUCLEOTIDE SEQUENCE</scope>
    <source>
        <strain evidence="7">CCMP622</strain>
    </source>
</reference>
<organism evidence="7">
    <name type="scientific">Lotharella oceanica</name>
    <dbReference type="NCBI Taxonomy" id="641309"/>
    <lineage>
        <taxon>Eukaryota</taxon>
        <taxon>Sar</taxon>
        <taxon>Rhizaria</taxon>
        <taxon>Cercozoa</taxon>
        <taxon>Chlorarachniophyceae</taxon>
        <taxon>Lotharella</taxon>
    </lineage>
</organism>
<dbReference type="EC" id="5.3.1.6" evidence="4"/>
<feature type="signal peptide" evidence="6">
    <location>
        <begin position="1"/>
        <end position="21"/>
    </location>
</feature>
<dbReference type="GO" id="GO:0004751">
    <property type="term" value="F:ribose-5-phosphate isomerase activity"/>
    <property type="evidence" value="ECO:0007669"/>
    <property type="project" value="UniProtKB-EC"/>
</dbReference>
<dbReference type="SUPFAM" id="SSF100950">
    <property type="entry name" value="NagB/RpiA/CoA transferase-like"/>
    <property type="match status" value="1"/>
</dbReference>
<dbReference type="HAMAP" id="MF_00170">
    <property type="entry name" value="Rib_5P_isom_A"/>
    <property type="match status" value="1"/>
</dbReference>
<accession>A0A7S2U354</accession>
<evidence type="ECO:0000256" key="3">
    <source>
        <dbReference type="ARBA" id="ARBA00008088"/>
    </source>
</evidence>
<evidence type="ECO:0000256" key="2">
    <source>
        <dbReference type="ARBA" id="ARBA00004988"/>
    </source>
</evidence>
<dbReference type="FunFam" id="3.40.50.1360:FF:000001">
    <property type="entry name" value="Ribose-5-phosphate isomerase A"/>
    <property type="match status" value="1"/>
</dbReference>
<dbReference type="Gene3D" id="3.40.50.1360">
    <property type="match status" value="1"/>
</dbReference>
<dbReference type="Gene3D" id="3.30.70.260">
    <property type="match status" value="1"/>
</dbReference>
<proteinExistence type="inferred from homology"/>
<protein>
    <recommendedName>
        <fullName evidence="4">ribose-5-phosphate isomerase</fullName>
        <ecNumber evidence="4">5.3.1.6</ecNumber>
    </recommendedName>
</protein>
<dbReference type="InterPro" id="IPR050262">
    <property type="entry name" value="Ribose-5P_isomerase"/>
</dbReference>
<feature type="chain" id="PRO_5031276175" description="ribose-5-phosphate isomerase" evidence="6">
    <location>
        <begin position="22"/>
        <end position="306"/>
    </location>
</feature>
<evidence type="ECO:0000256" key="4">
    <source>
        <dbReference type="ARBA" id="ARBA00011959"/>
    </source>
</evidence>
<dbReference type="CDD" id="cd01398">
    <property type="entry name" value="RPI_A"/>
    <property type="match status" value="1"/>
</dbReference>
<evidence type="ECO:0000313" key="7">
    <source>
        <dbReference type="EMBL" id="CAD9776728.1"/>
    </source>
</evidence>
<sequence length="306" mass="32250">MARILLACAVLAAASPVANHAASVRPAPTQASGLFRSFQRDLARAGYGVKTPSRTVAHAHVNTAAISQDELKRQVGYKAIDDYVKSGMVVGLGTGSTAAMAVERLGQLWKSGEVKDIVAVPTSERTREQAESYGIPLATLDTHPDLDVAIDGADEVDPDLNLVKGGGGAHLREKMVEARAKKFIVIVDESKLTNALGPGFPVPVEITPFCHEHTRRAIEQLPALGGKAKAVLRMGTSSSNVPDGDNIAVSDNGNYIVDIQFDEPIADAPALAQQLIETVGVVEHGLFIGMTTAVIVAGKDGIYVKE</sequence>
<dbReference type="SUPFAM" id="SSF75445">
    <property type="entry name" value="D-ribose-5-phosphate isomerase (RpiA), lid domain"/>
    <property type="match status" value="1"/>
</dbReference>
<dbReference type="InterPro" id="IPR020672">
    <property type="entry name" value="Ribose5P_isomerase_typA_subgr"/>
</dbReference>
<dbReference type="PANTHER" id="PTHR43748">
    <property type="entry name" value="RIBOSE-5-PHOSPHATE ISOMERASE 3, CHLOROPLASTIC-RELATED"/>
    <property type="match status" value="1"/>
</dbReference>
<comment type="catalytic activity">
    <reaction evidence="1">
        <text>aldehydo-D-ribose 5-phosphate = D-ribulose 5-phosphate</text>
        <dbReference type="Rhea" id="RHEA:14657"/>
        <dbReference type="ChEBI" id="CHEBI:58121"/>
        <dbReference type="ChEBI" id="CHEBI:58273"/>
        <dbReference type="EC" id="5.3.1.6"/>
    </reaction>
</comment>
<keyword evidence="6" id="KW-0732">Signal</keyword>
<dbReference type="NCBIfam" id="TIGR00021">
    <property type="entry name" value="rpiA"/>
    <property type="match status" value="1"/>
</dbReference>
<evidence type="ECO:0000256" key="5">
    <source>
        <dbReference type="ARBA" id="ARBA00023235"/>
    </source>
</evidence>
<dbReference type="PANTHER" id="PTHR43748:SF3">
    <property type="entry name" value="RIBOSE-5-PHOSPHATE ISOMERASE 3, CHLOROPLASTIC-RELATED"/>
    <property type="match status" value="1"/>
</dbReference>
<dbReference type="GO" id="GO:0009052">
    <property type="term" value="P:pentose-phosphate shunt, non-oxidative branch"/>
    <property type="evidence" value="ECO:0007669"/>
    <property type="project" value="InterPro"/>
</dbReference>
<dbReference type="Pfam" id="PF06026">
    <property type="entry name" value="Rib_5-P_isom_A"/>
    <property type="match status" value="1"/>
</dbReference>
<evidence type="ECO:0000256" key="6">
    <source>
        <dbReference type="SAM" id="SignalP"/>
    </source>
</evidence>
<name>A0A7S2U354_9EUKA</name>
<evidence type="ECO:0000256" key="1">
    <source>
        <dbReference type="ARBA" id="ARBA00001713"/>
    </source>
</evidence>
<dbReference type="InterPro" id="IPR004788">
    <property type="entry name" value="Ribose5P_isomerase_type_A"/>
</dbReference>
<comment type="pathway">
    <text evidence="2">Carbohydrate degradation; pentose phosphate pathway; D-ribose 5-phosphate from D-ribulose 5-phosphate (non-oxidative stage): step 1/1.</text>
</comment>
<dbReference type="NCBIfam" id="NF001924">
    <property type="entry name" value="PRK00702.1"/>
    <property type="match status" value="1"/>
</dbReference>
<dbReference type="EMBL" id="HBHP01033689">
    <property type="protein sequence ID" value="CAD9776728.1"/>
    <property type="molecule type" value="Transcribed_RNA"/>
</dbReference>
<gene>
    <name evidence="7" type="ORF">LSP00402_LOCUS20742</name>
</gene>
<dbReference type="AlphaFoldDB" id="A0A7S2U354"/>
<dbReference type="UniPathway" id="UPA00115">
    <property type="reaction ID" value="UER00412"/>
</dbReference>
<dbReference type="InterPro" id="IPR037171">
    <property type="entry name" value="NagB/RpiA_transferase-like"/>
</dbReference>
<comment type="similarity">
    <text evidence="3">Belongs to the ribose 5-phosphate isomerase family.</text>
</comment>